<dbReference type="Gene3D" id="3.40.50.2000">
    <property type="entry name" value="Glycogen Phosphorylase B"/>
    <property type="match status" value="2"/>
</dbReference>
<sequence>MRKILVVVGDRSEAILMAPLIHRFRSSPSIQTIVCVAGRNRHAIDQLLDIFGIQPDAEFGQPEQVQSADGPKFVDIMIEKHKPDCVLMHGEPDFAIDSRYLNAPLSCDLKTGLHMHELRHGSTSEERRNEIERLATYYFVPSEASRDNLLREGVAAEKIYLTDSMAVDALLMVAERIHGDDVLKNGLAAAFPFLDPKKRLIFVAGHKHGNEEGRLESLCRALKRLAMRADVQVVYPLHPDAKQNSVVDEVFASHPNITLIQPQDYLHFVYLMQSAYLILTDLDDTLKEALSLCKPILVLRDVAERPQAIDAGNVKLVGTETERILRECVMFLDDPAYYRAFSSHRNLYVDGHTGQRIVEMLLR</sequence>
<organism evidence="7 8">
    <name type="scientific">Sideroxydans lithotrophicus (strain ES-1)</name>
    <dbReference type="NCBI Taxonomy" id="580332"/>
    <lineage>
        <taxon>Bacteria</taxon>
        <taxon>Pseudomonadati</taxon>
        <taxon>Pseudomonadota</taxon>
        <taxon>Betaproteobacteria</taxon>
        <taxon>Nitrosomonadales</taxon>
        <taxon>Gallionellaceae</taxon>
        <taxon>Sideroxydans</taxon>
    </lineage>
</organism>
<accession>D5CQ44</accession>
<evidence type="ECO:0000256" key="1">
    <source>
        <dbReference type="ARBA" id="ARBA00023235"/>
    </source>
</evidence>
<keyword evidence="1 5" id="KW-0413">Isomerase</keyword>
<comment type="catalytic activity">
    <reaction evidence="2">
        <text>UDP-N-acetyl-alpha-D-glucosamine = UDP-N-acetyl-alpha-D-mannosamine</text>
        <dbReference type="Rhea" id="RHEA:17213"/>
        <dbReference type="ChEBI" id="CHEBI:57705"/>
        <dbReference type="ChEBI" id="CHEBI:68623"/>
        <dbReference type="EC" id="5.1.3.14"/>
    </reaction>
</comment>
<evidence type="ECO:0000313" key="8">
    <source>
        <dbReference type="Proteomes" id="UP000001625"/>
    </source>
</evidence>
<dbReference type="HOGENOM" id="CLU_041674_1_0_4"/>
<comment type="similarity">
    <text evidence="3 5">Belongs to the UDP-N-acetylglucosamine 2-epimerase family.</text>
</comment>
<dbReference type="SUPFAM" id="SSF53756">
    <property type="entry name" value="UDP-Glycosyltransferase/glycogen phosphorylase"/>
    <property type="match status" value="1"/>
</dbReference>
<name>D5CQ44_SIDLE</name>
<evidence type="ECO:0000313" key="7">
    <source>
        <dbReference type="EMBL" id="ADE11208.1"/>
    </source>
</evidence>
<evidence type="ECO:0000256" key="4">
    <source>
        <dbReference type="ARBA" id="ARBA00038858"/>
    </source>
</evidence>
<dbReference type="Proteomes" id="UP000001625">
    <property type="component" value="Chromosome"/>
</dbReference>
<proteinExistence type="inferred from homology"/>
<dbReference type="KEGG" id="slt:Slit_0970"/>
<evidence type="ECO:0000256" key="2">
    <source>
        <dbReference type="ARBA" id="ARBA00036080"/>
    </source>
</evidence>
<evidence type="ECO:0000256" key="3">
    <source>
        <dbReference type="ARBA" id="ARBA00038209"/>
    </source>
</evidence>
<dbReference type="NCBIfam" id="TIGR00236">
    <property type="entry name" value="wecB"/>
    <property type="match status" value="1"/>
</dbReference>
<dbReference type="eggNOG" id="COG0381">
    <property type="taxonomic scope" value="Bacteria"/>
</dbReference>
<protein>
    <recommendedName>
        <fullName evidence="4">UDP-N-acetylglucosamine 2-epimerase (non-hydrolyzing)</fullName>
        <ecNumber evidence="4">5.1.3.14</ecNumber>
    </recommendedName>
</protein>
<dbReference type="EMBL" id="CP001965">
    <property type="protein sequence ID" value="ADE11208.1"/>
    <property type="molecule type" value="Genomic_DNA"/>
</dbReference>
<gene>
    <name evidence="7" type="ordered locus">Slit_0970</name>
</gene>
<dbReference type="AlphaFoldDB" id="D5CQ44"/>
<dbReference type="EC" id="5.1.3.14" evidence="4"/>
<dbReference type="PANTHER" id="PTHR43174">
    <property type="entry name" value="UDP-N-ACETYLGLUCOSAMINE 2-EPIMERASE"/>
    <property type="match status" value="1"/>
</dbReference>
<keyword evidence="8" id="KW-1185">Reference proteome</keyword>
<feature type="domain" description="UDP-N-acetylglucosamine 2-epimerase" evidence="6">
    <location>
        <begin position="24"/>
        <end position="361"/>
    </location>
</feature>
<dbReference type="InterPro" id="IPR029767">
    <property type="entry name" value="WecB-like"/>
</dbReference>
<dbReference type="STRING" id="580332.Slit_0970"/>
<dbReference type="PANTHER" id="PTHR43174:SF2">
    <property type="entry name" value="UDP-N-ACETYLGLUCOSAMINE 2-EPIMERASE"/>
    <property type="match status" value="1"/>
</dbReference>
<evidence type="ECO:0000256" key="5">
    <source>
        <dbReference type="RuleBase" id="RU003513"/>
    </source>
</evidence>
<evidence type="ECO:0000259" key="6">
    <source>
        <dbReference type="Pfam" id="PF02350"/>
    </source>
</evidence>
<reference evidence="7 8" key="1">
    <citation type="submission" date="2010-03" db="EMBL/GenBank/DDBJ databases">
        <title>Complete sequence of Sideroxydans lithotrophicus ES-1.</title>
        <authorList>
            <consortium name="US DOE Joint Genome Institute"/>
            <person name="Lucas S."/>
            <person name="Copeland A."/>
            <person name="Lapidus A."/>
            <person name="Cheng J.-F."/>
            <person name="Bruce D."/>
            <person name="Goodwin L."/>
            <person name="Pitluck S."/>
            <person name="Munk A.C."/>
            <person name="Detter J.C."/>
            <person name="Han C."/>
            <person name="Tapia R."/>
            <person name="Larimer F."/>
            <person name="Land M."/>
            <person name="Hauser L."/>
            <person name="Kyrpides N."/>
            <person name="Ivanova N."/>
            <person name="Emerson D."/>
            <person name="Woyke T."/>
        </authorList>
    </citation>
    <scope>NUCLEOTIDE SEQUENCE [LARGE SCALE GENOMIC DNA]</scope>
    <source>
        <strain evidence="7 8">ES-1</strain>
    </source>
</reference>
<dbReference type="InterPro" id="IPR003331">
    <property type="entry name" value="UDP_GlcNAc_Epimerase_2_dom"/>
</dbReference>
<dbReference type="Pfam" id="PF02350">
    <property type="entry name" value="Epimerase_2"/>
    <property type="match status" value="1"/>
</dbReference>
<dbReference type="GO" id="GO:0008761">
    <property type="term" value="F:UDP-N-acetylglucosamine 2-epimerase activity"/>
    <property type="evidence" value="ECO:0007669"/>
    <property type="project" value="UniProtKB-EC"/>
</dbReference>